<comment type="caution">
    <text evidence="1">The sequence shown here is derived from an EMBL/GenBank/DDBJ whole genome shotgun (WGS) entry which is preliminary data.</text>
</comment>
<evidence type="ECO:0000313" key="1">
    <source>
        <dbReference type="EMBL" id="CAI9915725.1"/>
    </source>
</evidence>
<reference evidence="2 3" key="2">
    <citation type="submission" date="2024-07" db="EMBL/GenBank/DDBJ databases">
        <authorList>
            <person name="Akdeniz Z."/>
        </authorList>
    </citation>
    <scope>NUCLEOTIDE SEQUENCE [LARGE SCALE GENOMIC DNA]</scope>
</reference>
<reference evidence="1" key="1">
    <citation type="submission" date="2023-06" db="EMBL/GenBank/DDBJ databases">
        <authorList>
            <person name="Kurt Z."/>
        </authorList>
    </citation>
    <scope>NUCLEOTIDE SEQUENCE</scope>
</reference>
<dbReference type="Proteomes" id="UP001642409">
    <property type="component" value="Unassembled WGS sequence"/>
</dbReference>
<protein>
    <submittedName>
        <fullName evidence="2">Hypothetical_protein</fullName>
    </submittedName>
</protein>
<dbReference type="AlphaFoldDB" id="A0AA86NAB7"/>
<proteinExistence type="predicted"/>
<dbReference type="EMBL" id="CATOUU010000076">
    <property type="protein sequence ID" value="CAI9915725.1"/>
    <property type="molecule type" value="Genomic_DNA"/>
</dbReference>
<accession>A0AA86NAB7</accession>
<sequence length="111" mass="13010">MIQLSHSLLGFPLSHLQMFSGFTPLNSPFKCAPQPPQVVFLHFGQSVRQHILLMKWSCLIYMVLQMKYLVVLEIIYSSYFQILAISSQQKQKTGPSLEKVIHKRKQNRWFE</sequence>
<evidence type="ECO:0000313" key="2">
    <source>
        <dbReference type="EMBL" id="CAL6089820.1"/>
    </source>
</evidence>
<dbReference type="EMBL" id="CAXDID020000422">
    <property type="protein sequence ID" value="CAL6089820.1"/>
    <property type="molecule type" value="Genomic_DNA"/>
</dbReference>
<keyword evidence="3" id="KW-1185">Reference proteome</keyword>
<evidence type="ECO:0000313" key="3">
    <source>
        <dbReference type="Proteomes" id="UP001642409"/>
    </source>
</evidence>
<name>A0AA86NAB7_9EUKA</name>
<organism evidence="1">
    <name type="scientific">Hexamita inflata</name>
    <dbReference type="NCBI Taxonomy" id="28002"/>
    <lineage>
        <taxon>Eukaryota</taxon>
        <taxon>Metamonada</taxon>
        <taxon>Diplomonadida</taxon>
        <taxon>Hexamitidae</taxon>
        <taxon>Hexamitinae</taxon>
        <taxon>Hexamita</taxon>
    </lineage>
</organism>
<gene>
    <name evidence="1" type="ORF">HINF_LOCUS3370</name>
    <name evidence="2" type="ORF">HINF_LOCUS65014</name>
</gene>